<dbReference type="SUPFAM" id="SSF46689">
    <property type="entry name" value="Homeodomain-like"/>
    <property type="match status" value="1"/>
</dbReference>
<dbReference type="PRINTS" id="PR00032">
    <property type="entry name" value="HTHARAC"/>
</dbReference>
<dbReference type="InterPro" id="IPR009057">
    <property type="entry name" value="Homeodomain-like_sf"/>
</dbReference>
<comment type="caution">
    <text evidence="5">The sequence shown here is derived from an EMBL/GenBank/DDBJ whole genome shotgun (WGS) entry which is preliminary data.</text>
</comment>
<keyword evidence="1" id="KW-0805">Transcription regulation</keyword>
<organism evidence="5 6">
    <name type="scientific">Niabella pedocola</name>
    <dbReference type="NCBI Taxonomy" id="1752077"/>
    <lineage>
        <taxon>Bacteria</taxon>
        <taxon>Pseudomonadati</taxon>
        <taxon>Bacteroidota</taxon>
        <taxon>Chitinophagia</taxon>
        <taxon>Chitinophagales</taxon>
        <taxon>Chitinophagaceae</taxon>
        <taxon>Niabella</taxon>
    </lineage>
</organism>
<dbReference type="SMART" id="SM00342">
    <property type="entry name" value="HTH_ARAC"/>
    <property type="match status" value="1"/>
</dbReference>
<evidence type="ECO:0000313" key="5">
    <source>
        <dbReference type="EMBL" id="MCD2424899.1"/>
    </source>
</evidence>
<dbReference type="Pfam" id="PF12833">
    <property type="entry name" value="HTH_18"/>
    <property type="match status" value="1"/>
</dbReference>
<dbReference type="SUPFAM" id="SSF51182">
    <property type="entry name" value="RmlC-like cupins"/>
    <property type="match status" value="1"/>
</dbReference>
<dbReference type="EMBL" id="JAJNEC010000005">
    <property type="protein sequence ID" value="MCD2424899.1"/>
    <property type="molecule type" value="Genomic_DNA"/>
</dbReference>
<dbReference type="Pfam" id="PF02311">
    <property type="entry name" value="AraC_binding"/>
    <property type="match status" value="1"/>
</dbReference>
<reference evidence="5 6" key="1">
    <citation type="submission" date="2021-11" db="EMBL/GenBank/DDBJ databases">
        <title>Genomic of Niabella pedocola.</title>
        <authorList>
            <person name="Wu T."/>
        </authorList>
    </citation>
    <scope>NUCLEOTIDE SEQUENCE [LARGE SCALE GENOMIC DNA]</scope>
    <source>
        <strain evidence="5 6">JCM 31011</strain>
    </source>
</reference>
<proteinExistence type="predicted"/>
<dbReference type="PROSITE" id="PS01124">
    <property type="entry name" value="HTH_ARAC_FAMILY_2"/>
    <property type="match status" value="1"/>
</dbReference>
<evidence type="ECO:0000259" key="4">
    <source>
        <dbReference type="PROSITE" id="PS01124"/>
    </source>
</evidence>
<dbReference type="PANTHER" id="PTHR43280">
    <property type="entry name" value="ARAC-FAMILY TRANSCRIPTIONAL REGULATOR"/>
    <property type="match status" value="1"/>
</dbReference>
<protein>
    <submittedName>
        <fullName evidence="5">AraC family transcriptional regulator</fullName>
    </submittedName>
</protein>
<dbReference type="InterPro" id="IPR018060">
    <property type="entry name" value="HTH_AraC"/>
</dbReference>
<sequence>MKPSFEHINRIGAEESFVVYAYETAHFPFKWHYHPEYELTLITSGSGKRLVGDHYAAFAAGDLVLLGRSLPHTWTSEPARQPASAIVIQFSEAFIAPFLEYPECRGISGLLRKSERGLFFGKRAGQVTEKIRQLSKAAGIEKLLALIDVLHHLSKLPPVTLSSSVMPPASTGTAEARINKVFQHLYRNYKKPLHIEQFARLIHLSPGAFCKFFKKITGKTFSDYVNELRISKACTLLLETDRNITHIAYDVGFESITYFNRVFFKKKGATPRAFRAQVKHWRMH</sequence>
<accession>A0ABS8PUZ8</accession>
<dbReference type="InterPro" id="IPR011051">
    <property type="entry name" value="RmlC_Cupin_sf"/>
</dbReference>
<feature type="domain" description="HTH araC/xylS-type" evidence="4">
    <location>
        <begin position="179"/>
        <end position="277"/>
    </location>
</feature>
<dbReference type="InterPro" id="IPR020449">
    <property type="entry name" value="Tscrpt_reg_AraC-type_HTH"/>
</dbReference>
<evidence type="ECO:0000256" key="1">
    <source>
        <dbReference type="ARBA" id="ARBA00023015"/>
    </source>
</evidence>
<dbReference type="CDD" id="cd06976">
    <property type="entry name" value="cupin_MtlR-like_N"/>
    <property type="match status" value="1"/>
</dbReference>
<dbReference type="Gene3D" id="1.10.10.60">
    <property type="entry name" value="Homeodomain-like"/>
    <property type="match status" value="2"/>
</dbReference>
<gene>
    <name evidence="5" type="ORF">LQ567_19100</name>
</gene>
<dbReference type="InterPro" id="IPR014710">
    <property type="entry name" value="RmlC-like_jellyroll"/>
</dbReference>
<dbReference type="Proteomes" id="UP001199816">
    <property type="component" value="Unassembled WGS sequence"/>
</dbReference>
<evidence type="ECO:0000256" key="3">
    <source>
        <dbReference type="ARBA" id="ARBA00023163"/>
    </source>
</evidence>
<dbReference type="Gene3D" id="2.60.120.10">
    <property type="entry name" value="Jelly Rolls"/>
    <property type="match status" value="1"/>
</dbReference>
<evidence type="ECO:0000256" key="2">
    <source>
        <dbReference type="ARBA" id="ARBA00023125"/>
    </source>
</evidence>
<keyword evidence="2" id="KW-0238">DNA-binding</keyword>
<evidence type="ECO:0000313" key="6">
    <source>
        <dbReference type="Proteomes" id="UP001199816"/>
    </source>
</evidence>
<keyword evidence="6" id="KW-1185">Reference proteome</keyword>
<dbReference type="InterPro" id="IPR003313">
    <property type="entry name" value="AraC-bd"/>
</dbReference>
<keyword evidence="3" id="KW-0804">Transcription</keyword>
<dbReference type="RefSeq" id="WP_231007248.1">
    <property type="nucleotide sequence ID" value="NZ_JAJNEC010000005.1"/>
</dbReference>
<name>A0ABS8PUZ8_9BACT</name>
<dbReference type="PANTHER" id="PTHR43280:SF27">
    <property type="entry name" value="TRANSCRIPTIONAL REGULATOR MTLR"/>
    <property type="match status" value="1"/>
</dbReference>